<dbReference type="SUPFAM" id="SSF54928">
    <property type="entry name" value="RNA-binding domain, RBD"/>
    <property type="match status" value="2"/>
</dbReference>
<keyword evidence="5" id="KW-1185">Reference proteome</keyword>
<keyword evidence="1 2" id="KW-0694">RNA-binding</keyword>
<name>A0AAV8Y3H3_9CUCU</name>
<evidence type="ECO:0000256" key="2">
    <source>
        <dbReference type="PROSITE-ProRule" id="PRU00176"/>
    </source>
</evidence>
<dbReference type="InterPro" id="IPR000504">
    <property type="entry name" value="RRM_dom"/>
</dbReference>
<comment type="caution">
    <text evidence="4">The sequence shown here is derived from an EMBL/GenBank/DDBJ whole genome shotgun (WGS) entry which is preliminary data.</text>
</comment>
<proteinExistence type="predicted"/>
<evidence type="ECO:0000259" key="3">
    <source>
        <dbReference type="PROSITE" id="PS50102"/>
    </source>
</evidence>
<evidence type="ECO:0000256" key="1">
    <source>
        <dbReference type="ARBA" id="ARBA00022884"/>
    </source>
</evidence>
<dbReference type="EMBL" id="JAPWTK010000230">
    <property type="protein sequence ID" value="KAJ8945019.1"/>
    <property type="molecule type" value="Genomic_DNA"/>
</dbReference>
<evidence type="ECO:0000313" key="4">
    <source>
        <dbReference type="EMBL" id="KAJ8945019.1"/>
    </source>
</evidence>
<dbReference type="PANTHER" id="PTHR21245">
    <property type="entry name" value="HETEROGENEOUS NUCLEAR RIBONUCLEOPROTEIN"/>
    <property type="match status" value="1"/>
</dbReference>
<dbReference type="Pfam" id="PF00076">
    <property type="entry name" value="RRM_1"/>
    <property type="match status" value="2"/>
</dbReference>
<evidence type="ECO:0000313" key="5">
    <source>
        <dbReference type="Proteomes" id="UP001162162"/>
    </source>
</evidence>
<dbReference type="AlphaFoldDB" id="A0AAV8Y3H3"/>
<dbReference type="PROSITE" id="PS50102">
    <property type="entry name" value="RRM"/>
    <property type="match status" value="2"/>
</dbReference>
<feature type="domain" description="RRM" evidence="3">
    <location>
        <begin position="34"/>
        <end position="113"/>
    </location>
</feature>
<gene>
    <name evidence="4" type="ORF">NQ318_016265</name>
</gene>
<feature type="domain" description="RRM" evidence="3">
    <location>
        <begin position="115"/>
        <end position="197"/>
    </location>
</feature>
<dbReference type="Gene3D" id="3.30.70.330">
    <property type="match status" value="2"/>
</dbReference>
<dbReference type="FunFam" id="3.30.70.330:FF:000022">
    <property type="entry name" value="APOBEC1 complementation factor isoform X1"/>
    <property type="match status" value="1"/>
</dbReference>
<reference evidence="4" key="1">
    <citation type="journal article" date="2023" name="Insect Mol. Biol.">
        <title>Genome sequencing provides insights into the evolution of gene families encoding plant cell wall-degrading enzymes in longhorned beetles.</title>
        <authorList>
            <person name="Shin N.R."/>
            <person name="Okamura Y."/>
            <person name="Kirsch R."/>
            <person name="Pauchet Y."/>
        </authorList>
    </citation>
    <scope>NUCLEOTIDE SEQUENCE</scope>
    <source>
        <strain evidence="4">AMC_N1</strain>
    </source>
</reference>
<dbReference type="Proteomes" id="UP001162162">
    <property type="component" value="Unassembled WGS sequence"/>
</dbReference>
<accession>A0AAV8Y3H3</accession>
<dbReference type="InterPro" id="IPR035979">
    <property type="entry name" value="RBD_domain_sf"/>
</dbReference>
<dbReference type="InterPro" id="IPR012677">
    <property type="entry name" value="Nucleotide-bd_a/b_plait_sf"/>
</dbReference>
<organism evidence="4 5">
    <name type="scientific">Aromia moschata</name>
    <dbReference type="NCBI Taxonomy" id="1265417"/>
    <lineage>
        <taxon>Eukaryota</taxon>
        <taxon>Metazoa</taxon>
        <taxon>Ecdysozoa</taxon>
        <taxon>Arthropoda</taxon>
        <taxon>Hexapoda</taxon>
        <taxon>Insecta</taxon>
        <taxon>Pterygota</taxon>
        <taxon>Neoptera</taxon>
        <taxon>Endopterygota</taxon>
        <taxon>Coleoptera</taxon>
        <taxon>Polyphaga</taxon>
        <taxon>Cucujiformia</taxon>
        <taxon>Chrysomeloidea</taxon>
        <taxon>Cerambycidae</taxon>
        <taxon>Cerambycinae</taxon>
        <taxon>Callichromatini</taxon>
        <taxon>Aromia</taxon>
    </lineage>
</organism>
<protein>
    <recommendedName>
        <fullName evidence="3">RRM domain-containing protein</fullName>
    </recommendedName>
</protein>
<dbReference type="SMART" id="SM00360">
    <property type="entry name" value="RRM"/>
    <property type="match status" value="2"/>
</dbReference>
<sequence>MCANKIKYLTECIKYQKILFSPLKKDGFVPESGSEVFVRNIPVEDTETDLLKFFETVGEIFQIRLMMEEDGINNRGFAYVTYINPAGAKRAVNILNNVAYQGKYFLQIEASLNNCRLFLGGIPTVKNKDQVWQELYKNGIKNIVDVIMYRSYTDRAENRGFVFVEFQTHEEAAYVRAKYAKTLRLWNNAVIVDWSVPIPPIDNEVLNTVKVIYLRNLDVSETPEEFQAKILNFTDRRNVEKVFKFKNYAFVHLRTRQQAEDMKMLLEG</sequence>
<dbReference type="GO" id="GO:0003723">
    <property type="term" value="F:RNA binding"/>
    <property type="evidence" value="ECO:0007669"/>
    <property type="project" value="UniProtKB-UniRule"/>
</dbReference>